<evidence type="ECO:0000256" key="3">
    <source>
        <dbReference type="SAM" id="MobiDB-lite"/>
    </source>
</evidence>
<sequence length="624" mass="68084">MSDEEDDFNDEEVDAIEDEPDAEGDEDDEEMNDEPDGEGDEEEEENSESSQEGSDAGDSDDASSAEESGEDAMDEDEPQASQESPKAKSPKGVKRALTKSRESSLQAPRRSVSPASVRREMLRVQPPQVRGYSIEPVCAIPHPSPTNAMAASLCMSHLLTGSDDGYIRDYDVFNAVNGRVYLTAPQRSHCGLGDTMMKAGLLRSWWPAATQENFDSDRMAPVYSMTCHSDALWALSGSATGDVLLYTVRHEPGRVHYTFTDHQAAVSALALSSDEKSAFSGSHDGFALQLDLDRGTVARKFNHPGAQITALGLKPFYPFTFPETDIMMTSPVRASQEERHPTQEEEEYQPPLEETPAQEPPPTASLEDGNNSEGYDPLFDDEDGNASENPSPKDTNPPASSSQGGLSLPGRTRAPSSADATWPAVPVTPPMKHGVRVLDPVKYADFSNDLLMTATFGGSLFLWDRRVAGNVGRLENDKAPPWCISACWSATGNEILAGRRNATVDVFDVRQFGGSSQTPRVQRTLVNPGDSKTVTCVAAFPDGKHMVCASEDNIRLWNVHDIPVEGWRKKGLPPFRVIPGHHGGLVSQMIIDVRSQFMVTASSARQWPGQSTKTVLIHDIRNIY</sequence>
<dbReference type="InterPro" id="IPR036322">
    <property type="entry name" value="WD40_repeat_dom_sf"/>
</dbReference>
<dbReference type="AlphaFoldDB" id="A0A0C3BC90"/>
<dbReference type="PANTHER" id="PTHR19848">
    <property type="entry name" value="WD40 REPEAT PROTEIN"/>
    <property type="match status" value="1"/>
</dbReference>
<dbReference type="PANTHER" id="PTHR19848:SF8">
    <property type="entry name" value="F-BOX AND WD REPEAT DOMAIN CONTAINING 7"/>
    <property type="match status" value="1"/>
</dbReference>
<reference evidence="6" key="2">
    <citation type="submission" date="2015-01" db="EMBL/GenBank/DDBJ databases">
        <title>Evolutionary Origins and Diversification of the Mycorrhizal Mutualists.</title>
        <authorList>
            <consortium name="DOE Joint Genome Institute"/>
            <consortium name="Mycorrhizal Genomics Consortium"/>
            <person name="Kohler A."/>
            <person name="Kuo A."/>
            <person name="Nagy L.G."/>
            <person name="Floudas D."/>
            <person name="Copeland A."/>
            <person name="Barry K.W."/>
            <person name="Cichocki N."/>
            <person name="Veneault-Fourrey C."/>
            <person name="LaButti K."/>
            <person name="Lindquist E.A."/>
            <person name="Lipzen A."/>
            <person name="Lundell T."/>
            <person name="Morin E."/>
            <person name="Murat C."/>
            <person name="Riley R."/>
            <person name="Ohm R."/>
            <person name="Sun H."/>
            <person name="Tunlid A."/>
            <person name="Henrissat B."/>
            <person name="Grigoriev I.V."/>
            <person name="Hibbett D.S."/>
            <person name="Martin F."/>
        </authorList>
    </citation>
    <scope>NUCLEOTIDE SEQUENCE [LARGE SCALE GENOMIC DNA]</scope>
    <source>
        <strain evidence="6">MAFF 305830</strain>
    </source>
</reference>
<protein>
    <recommendedName>
        <fullName evidence="4">Transcription factor spt8 beta-propeller domain-containing protein</fullName>
    </recommendedName>
</protein>
<dbReference type="Pfam" id="PF23798">
    <property type="entry name" value="Beta-prop_SPT8"/>
    <property type="match status" value="2"/>
</dbReference>
<name>A0A0C3BC90_SERVB</name>
<dbReference type="EMBL" id="KN824290">
    <property type="protein sequence ID" value="KIM29051.1"/>
    <property type="molecule type" value="Genomic_DNA"/>
</dbReference>
<dbReference type="InterPro" id="IPR057544">
    <property type="entry name" value="Beta-prop_SPT8"/>
</dbReference>
<organism evidence="5 6">
    <name type="scientific">Serendipita vermifera MAFF 305830</name>
    <dbReference type="NCBI Taxonomy" id="933852"/>
    <lineage>
        <taxon>Eukaryota</taxon>
        <taxon>Fungi</taxon>
        <taxon>Dikarya</taxon>
        <taxon>Basidiomycota</taxon>
        <taxon>Agaricomycotina</taxon>
        <taxon>Agaricomycetes</taxon>
        <taxon>Sebacinales</taxon>
        <taxon>Serendipitaceae</taxon>
        <taxon>Serendipita</taxon>
    </lineage>
</organism>
<dbReference type="Proteomes" id="UP000054097">
    <property type="component" value="Unassembled WGS sequence"/>
</dbReference>
<reference evidence="5 6" key="1">
    <citation type="submission" date="2014-04" db="EMBL/GenBank/DDBJ databases">
        <authorList>
            <consortium name="DOE Joint Genome Institute"/>
            <person name="Kuo A."/>
            <person name="Zuccaro A."/>
            <person name="Kohler A."/>
            <person name="Nagy L.G."/>
            <person name="Floudas D."/>
            <person name="Copeland A."/>
            <person name="Barry K.W."/>
            <person name="Cichocki N."/>
            <person name="Veneault-Fourrey C."/>
            <person name="LaButti K."/>
            <person name="Lindquist E.A."/>
            <person name="Lipzen A."/>
            <person name="Lundell T."/>
            <person name="Morin E."/>
            <person name="Murat C."/>
            <person name="Sun H."/>
            <person name="Tunlid A."/>
            <person name="Henrissat B."/>
            <person name="Grigoriev I.V."/>
            <person name="Hibbett D.S."/>
            <person name="Martin F."/>
            <person name="Nordberg H.P."/>
            <person name="Cantor M.N."/>
            <person name="Hua S.X."/>
        </authorList>
    </citation>
    <scope>NUCLEOTIDE SEQUENCE [LARGE SCALE GENOMIC DNA]</scope>
    <source>
        <strain evidence="5 6">MAFF 305830</strain>
    </source>
</reference>
<proteinExistence type="predicted"/>
<feature type="domain" description="Transcription factor spt8 beta-propeller" evidence="4">
    <location>
        <begin position="132"/>
        <end position="325"/>
    </location>
</feature>
<evidence type="ECO:0000259" key="4">
    <source>
        <dbReference type="Pfam" id="PF23798"/>
    </source>
</evidence>
<evidence type="ECO:0000313" key="6">
    <source>
        <dbReference type="Proteomes" id="UP000054097"/>
    </source>
</evidence>
<accession>A0A0C3BC90</accession>
<dbReference type="InterPro" id="IPR001680">
    <property type="entry name" value="WD40_rpt"/>
</dbReference>
<feature type="domain" description="Transcription factor spt8 beta-propeller" evidence="4">
    <location>
        <begin position="448"/>
        <end position="620"/>
    </location>
</feature>
<evidence type="ECO:0000313" key="5">
    <source>
        <dbReference type="EMBL" id="KIM29051.1"/>
    </source>
</evidence>
<dbReference type="SMART" id="SM00320">
    <property type="entry name" value="WD40"/>
    <property type="match status" value="6"/>
</dbReference>
<feature type="region of interest" description="Disordered" evidence="3">
    <location>
        <begin position="332"/>
        <end position="431"/>
    </location>
</feature>
<keyword evidence="1" id="KW-0853">WD repeat</keyword>
<feature type="region of interest" description="Disordered" evidence="3">
    <location>
        <begin position="1"/>
        <end position="121"/>
    </location>
</feature>
<keyword evidence="6" id="KW-1185">Reference proteome</keyword>
<dbReference type="Gene3D" id="2.130.10.10">
    <property type="entry name" value="YVTN repeat-like/Quinoprotein amine dehydrogenase"/>
    <property type="match status" value="2"/>
</dbReference>
<evidence type="ECO:0000256" key="2">
    <source>
        <dbReference type="ARBA" id="ARBA00022737"/>
    </source>
</evidence>
<keyword evidence="2" id="KW-0677">Repeat</keyword>
<gene>
    <name evidence="5" type="ORF">M408DRAFT_329075</name>
</gene>
<dbReference type="STRING" id="933852.A0A0C3BC90"/>
<evidence type="ECO:0000256" key="1">
    <source>
        <dbReference type="ARBA" id="ARBA00022574"/>
    </source>
</evidence>
<dbReference type="InterPro" id="IPR015943">
    <property type="entry name" value="WD40/YVTN_repeat-like_dom_sf"/>
</dbReference>
<feature type="compositionally biased region" description="Basic residues" evidence="3">
    <location>
        <begin position="88"/>
        <end position="98"/>
    </location>
</feature>
<feature type="compositionally biased region" description="Acidic residues" evidence="3">
    <location>
        <begin position="55"/>
        <end position="78"/>
    </location>
</feature>
<feature type="compositionally biased region" description="Acidic residues" evidence="3">
    <location>
        <begin position="1"/>
        <end position="47"/>
    </location>
</feature>
<feature type="compositionally biased region" description="Polar residues" evidence="3">
    <location>
        <begin position="386"/>
        <end position="405"/>
    </location>
</feature>
<feature type="compositionally biased region" description="Low complexity" evidence="3">
    <location>
        <begin position="107"/>
        <end position="116"/>
    </location>
</feature>
<dbReference type="SUPFAM" id="SSF50978">
    <property type="entry name" value="WD40 repeat-like"/>
    <property type="match status" value="1"/>
</dbReference>
<dbReference type="HOGENOM" id="CLU_010934_1_1_1"/>
<dbReference type="OrthoDB" id="10260946at2759"/>